<dbReference type="Proteomes" id="UP000267430">
    <property type="component" value="Unassembled WGS sequence"/>
</dbReference>
<gene>
    <name evidence="1" type="ORF">ELQ35_10335</name>
</gene>
<dbReference type="AlphaFoldDB" id="A0A433HMK0"/>
<evidence type="ECO:0000313" key="1">
    <source>
        <dbReference type="EMBL" id="RUQ29352.1"/>
    </source>
</evidence>
<reference evidence="1 2" key="1">
    <citation type="submission" date="2018-12" db="EMBL/GenBank/DDBJ databases">
        <title>Bacillus chawlae sp. nov., Bacillus glennii sp. nov., and Bacillus saganii sp. nov. Isolated from the Vehicle Assembly Building at Kennedy Space Center where the Viking Spacecraft were Assembled.</title>
        <authorList>
            <person name="Seuylemezian A."/>
            <person name="Vaishampayan P."/>
        </authorList>
    </citation>
    <scope>NUCLEOTIDE SEQUENCE [LARGE SCALE GENOMIC DNA]</scope>
    <source>
        <strain evidence="1 2">L5</strain>
    </source>
</reference>
<proteinExistence type="predicted"/>
<dbReference type="RefSeq" id="WP_126864765.1">
    <property type="nucleotide sequence ID" value="NZ_JAUSTX010000006.1"/>
</dbReference>
<keyword evidence="2" id="KW-1185">Reference proteome</keyword>
<accession>A0A433HMK0</accession>
<sequence length="79" mass="9214">MREGNKITGTLKCKECGKVNEWYYITADNSNSGKDNTFIIDTTKAAATRTKGRREQPEEFRIYCKGCDRTIFFEYNEKE</sequence>
<protein>
    <submittedName>
        <fullName evidence="1">Uncharacterized protein</fullName>
    </submittedName>
</protein>
<comment type="caution">
    <text evidence="1">The sequence shown here is derived from an EMBL/GenBank/DDBJ whole genome shotgun (WGS) entry which is preliminary data.</text>
</comment>
<name>A0A433HMK0_9BACI</name>
<evidence type="ECO:0000313" key="2">
    <source>
        <dbReference type="Proteomes" id="UP000267430"/>
    </source>
</evidence>
<dbReference type="EMBL" id="RYZZ01000010">
    <property type="protein sequence ID" value="RUQ29352.1"/>
    <property type="molecule type" value="Genomic_DNA"/>
</dbReference>
<organism evidence="1 2">
    <name type="scientific">Peribacillus cavernae</name>
    <dbReference type="NCBI Taxonomy" id="1674310"/>
    <lineage>
        <taxon>Bacteria</taxon>
        <taxon>Bacillati</taxon>
        <taxon>Bacillota</taxon>
        <taxon>Bacilli</taxon>
        <taxon>Bacillales</taxon>
        <taxon>Bacillaceae</taxon>
        <taxon>Peribacillus</taxon>
    </lineage>
</organism>